<dbReference type="EMBL" id="CAJNJA010014460">
    <property type="protein sequence ID" value="CAE7342818.1"/>
    <property type="molecule type" value="Genomic_DNA"/>
</dbReference>
<dbReference type="AlphaFoldDB" id="A0A812P2U5"/>
<keyword evidence="2" id="KW-1185">Reference proteome</keyword>
<protein>
    <submittedName>
        <fullName evidence="1">Uncharacterized protein</fullName>
    </submittedName>
</protein>
<dbReference type="Proteomes" id="UP000601435">
    <property type="component" value="Unassembled WGS sequence"/>
</dbReference>
<gene>
    <name evidence="1" type="ORF">SNEC2469_LOCUS8851</name>
</gene>
<accession>A0A812P2U5</accession>
<evidence type="ECO:0000313" key="1">
    <source>
        <dbReference type="EMBL" id="CAE7342818.1"/>
    </source>
</evidence>
<feature type="non-terminal residue" evidence="1">
    <location>
        <position position="54"/>
    </location>
</feature>
<evidence type="ECO:0000313" key="2">
    <source>
        <dbReference type="Proteomes" id="UP000601435"/>
    </source>
</evidence>
<name>A0A812P2U5_9DINO</name>
<proteinExistence type="predicted"/>
<comment type="caution">
    <text evidence="1">The sequence shown here is derived from an EMBL/GenBank/DDBJ whole genome shotgun (WGS) entry which is preliminary data.</text>
</comment>
<reference evidence="1" key="1">
    <citation type="submission" date="2021-02" db="EMBL/GenBank/DDBJ databases">
        <authorList>
            <person name="Dougan E. K."/>
            <person name="Rhodes N."/>
            <person name="Thang M."/>
            <person name="Chan C."/>
        </authorList>
    </citation>
    <scope>NUCLEOTIDE SEQUENCE</scope>
</reference>
<organism evidence="1 2">
    <name type="scientific">Symbiodinium necroappetens</name>
    <dbReference type="NCBI Taxonomy" id="1628268"/>
    <lineage>
        <taxon>Eukaryota</taxon>
        <taxon>Sar</taxon>
        <taxon>Alveolata</taxon>
        <taxon>Dinophyceae</taxon>
        <taxon>Suessiales</taxon>
        <taxon>Symbiodiniaceae</taxon>
        <taxon>Symbiodinium</taxon>
    </lineage>
</organism>
<sequence length="54" mass="6366">LATTESRRIRRLPVRSQFDFRGLSVLPSECSCAPRRRSKLTLCHGWCNFQVPWF</sequence>